<reference evidence="1" key="1">
    <citation type="submission" date="2019-03" db="EMBL/GenBank/DDBJ databases">
        <title>Largest Complete Mitochondrial Genome of a Gymnosperm, Sitka Spruce (Picea sitchensis), Indicates Complex Physical Structure.</title>
        <authorList>
            <person name="Jackman S.D."/>
            <person name="Coombe L."/>
            <person name="Warren R."/>
            <person name="Kirk H."/>
            <person name="Trinh E."/>
            <person name="McLeod T."/>
            <person name="Pleasance S."/>
            <person name="Pandoh P."/>
            <person name="Zhao Y."/>
            <person name="Coope R."/>
            <person name="Bousquet J."/>
            <person name="Bohlmann J.C."/>
            <person name="Jones S.J.M."/>
            <person name="Birol I."/>
        </authorList>
    </citation>
    <scope>NUCLEOTIDE SEQUENCE</scope>
    <source>
        <strain evidence="1">Q903</strain>
    </source>
</reference>
<accession>A0A6B9XTL9</accession>
<geneLocation type="mitochondrion" evidence="1"/>
<evidence type="ECO:0000313" key="1">
    <source>
        <dbReference type="EMBL" id="QHR91413.1"/>
    </source>
</evidence>
<organism evidence="1">
    <name type="scientific">Picea sitchensis</name>
    <name type="common">Sitka spruce</name>
    <name type="synonym">Pinus sitchensis</name>
    <dbReference type="NCBI Taxonomy" id="3332"/>
    <lineage>
        <taxon>Eukaryota</taxon>
        <taxon>Viridiplantae</taxon>
        <taxon>Streptophyta</taxon>
        <taxon>Embryophyta</taxon>
        <taxon>Tracheophyta</taxon>
        <taxon>Spermatophyta</taxon>
        <taxon>Pinopsida</taxon>
        <taxon>Pinidae</taxon>
        <taxon>Conifers I</taxon>
        <taxon>Pinales</taxon>
        <taxon>Pinaceae</taxon>
        <taxon>Picea</taxon>
    </lineage>
</organism>
<name>A0A6B9XTL9_PICSI</name>
<sequence length="114" mass="12619">MVRYGKVRYDSLGTVRFARCRYHLDARSYCLDPLVCSGHSIDTLLTGQSRSSGSSLGRGGLRSRGIIPIGEMNLFSQIFFVVQLGICMNSCCQSQLEYTLSDGLVRKTTQKSVV</sequence>
<proteinExistence type="predicted"/>
<dbReference type="AlphaFoldDB" id="A0A6B9XTL9"/>
<dbReference type="EMBL" id="MK697702">
    <property type="protein sequence ID" value="QHR91413.1"/>
    <property type="molecule type" value="Genomic_DNA"/>
</dbReference>
<gene>
    <name evidence="1" type="primary">orf05479</name>
    <name evidence="1" type="ORF">Q903MT_gene5447</name>
</gene>
<keyword evidence="1" id="KW-0496">Mitochondrion</keyword>
<protein>
    <submittedName>
        <fullName evidence="1">Uncharacterized protein</fullName>
    </submittedName>
</protein>